<dbReference type="AlphaFoldDB" id="A0A2N3YAF2"/>
<accession>A0A2N3YAF2</accession>
<dbReference type="EMBL" id="PJNB01000001">
    <property type="protein sequence ID" value="PKW19889.1"/>
    <property type="molecule type" value="Genomic_DNA"/>
</dbReference>
<protein>
    <submittedName>
        <fullName evidence="2">Uncharacterized protein</fullName>
    </submittedName>
</protein>
<evidence type="ECO:0000256" key="1">
    <source>
        <dbReference type="SAM" id="MobiDB-lite"/>
    </source>
</evidence>
<name>A0A2N3YAF2_SACSN</name>
<dbReference type="STRING" id="994479.GCA_000194155_00056"/>
<feature type="region of interest" description="Disordered" evidence="1">
    <location>
        <begin position="184"/>
        <end position="204"/>
    </location>
</feature>
<proteinExistence type="predicted"/>
<keyword evidence="3" id="KW-1185">Reference proteome</keyword>
<dbReference type="RefSeq" id="WP_010304890.1">
    <property type="nucleotide sequence ID" value="NZ_CP061007.1"/>
</dbReference>
<evidence type="ECO:0000313" key="3">
    <source>
        <dbReference type="Proteomes" id="UP000233786"/>
    </source>
</evidence>
<reference evidence="2" key="1">
    <citation type="submission" date="2017-12" db="EMBL/GenBank/DDBJ databases">
        <title>Sequencing the genomes of 1000 Actinobacteria strains.</title>
        <authorList>
            <person name="Klenk H.-P."/>
        </authorList>
    </citation>
    <scope>NUCLEOTIDE SEQUENCE [LARGE SCALE GENOMIC DNA]</scope>
    <source>
        <strain evidence="2">DSM 44228</strain>
    </source>
</reference>
<comment type="caution">
    <text evidence="2">The sequence shown here is derived from an EMBL/GenBank/DDBJ whole genome shotgun (WGS) entry which is preliminary data.</text>
</comment>
<gene>
    <name evidence="2" type="ORF">A8926_8092</name>
</gene>
<organism evidence="2 3">
    <name type="scientific">Saccharopolyspora spinosa</name>
    <dbReference type="NCBI Taxonomy" id="60894"/>
    <lineage>
        <taxon>Bacteria</taxon>
        <taxon>Bacillati</taxon>
        <taxon>Actinomycetota</taxon>
        <taxon>Actinomycetes</taxon>
        <taxon>Pseudonocardiales</taxon>
        <taxon>Pseudonocardiaceae</taxon>
        <taxon>Saccharopolyspora</taxon>
    </lineage>
</organism>
<dbReference type="Proteomes" id="UP000233786">
    <property type="component" value="Unassembled WGS sequence"/>
</dbReference>
<evidence type="ECO:0000313" key="2">
    <source>
        <dbReference type="EMBL" id="PKW19889.1"/>
    </source>
</evidence>
<sequence>MPVQACAPTADVTRWSRRGIRPAIPAGHTDALETTVGDDVTDAALRRAVLDRLDGVDLAAADDTPEVLLPLARTELYRLTEGLRALLDEHDPDEDGRCRSCQGTPRGRPWPCTVWLTAHRQFIVDHCGQPAHARGTGLEALRRKLRRRSEDETKDVEVIPDPIVSSTGPGPSDWDTNEFIRPDVTASHPTPPPTPMTTGHLETSRSRVYRASVIDRSIRWP</sequence>